<dbReference type="EMBL" id="CM044707">
    <property type="protein sequence ID" value="KAI5655776.1"/>
    <property type="molecule type" value="Genomic_DNA"/>
</dbReference>
<dbReference type="Proteomes" id="UP001060085">
    <property type="component" value="Linkage Group LG07"/>
</dbReference>
<gene>
    <name evidence="1" type="ORF">M9H77_32963</name>
</gene>
<evidence type="ECO:0000313" key="1">
    <source>
        <dbReference type="EMBL" id="KAI5655776.1"/>
    </source>
</evidence>
<keyword evidence="2" id="KW-1185">Reference proteome</keyword>
<sequence>MEFNVSNFKCGGYAVGISTSLLLIDPFSMTSFLKKWTEIHIEMISKTDVQIPIFYRPNIGNSNNSSPGLPINSNSGAAAQTVIFHITSKILNLDKEIHKNIAALCLDESEQKLGLKIAEEISMVSKEDGIKVQKFSRKDLVQKQNMIVNGMTCSSNWDDLGVDKICFNQGNKAVYVSCWINSVVDDEAFVMIFPYVENGSEGMKIIVTHPI</sequence>
<accession>A0ACC0A5B2</accession>
<name>A0ACC0A5B2_CATRO</name>
<proteinExistence type="predicted"/>
<comment type="caution">
    <text evidence="1">The sequence shown here is derived from an EMBL/GenBank/DDBJ whole genome shotgun (WGS) entry which is preliminary data.</text>
</comment>
<protein>
    <submittedName>
        <fullName evidence="1">Uncharacterized protein</fullName>
    </submittedName>
</protein>
<organism evidence="1 2">
    <name type="scientific">Catharanthus roseus</name>
    <name type="common">Madagascar periwinkle</name>
    <name type="synonym">Vinca rosea</name>
    <dbReference type="NCBI Taxonomy" id="4058"/>
    <lineage>
        <taxon>Eukaryota</taxon>
        <taxon>Viridiplantae</taxon>
        <taxon>Streptophyta</taxon>
        <taxon>Embryophyta</taxon>
        <taxon>Tracheophyta</taxon>
        <taxon>Spermatophyta</taxon>
        <taxon>Magnoliopsida</taxon>
        <taxon>eudicotyledons</taxon>
        <taxon>Gunneridae</taxon>
        <taxon>Pentapetalae</taxon>
        <taxon>asterids</taxon>
        <taxon>lamiids</taxon>
        <taxon>Gentianales</taxon>
        <taxon>Apocynaceae</taxon>
        <taxon>Rauvolfioideae</taxon>
        <taxon>Vinceae</taxon>
        <taxon>Catharanthinae</taxon>
        <taxon>Catharanthus</taxon>
    </lineage>
</organism>
<reference evidence="2" key="1">
    <citation type="journal article" date="2023" name="Nat. Plants">
        <title>Single-cell RNA sequencing provides a high-resolution roadmap for understanding the multicellular compartmentation of specialized metabolism.</title>
        <authorList>
            <person name="Sun S."/>
            <person name="Shen X."/>
            <person name="Li Y."/>
            <person name="Li Y."/>
            <person name="Wang S."/>
            <person name="Li R."/>
            <person name="Zhang H."/>
            <person name="Shen G."/>
            <person name="Guo B."/>
            <person name="Wei J."/>
            <person name="Xu J."/>
            <person name="St-Pierre B."/>
            <person name="Chen S."/>
            <person name="Sun C."/>
        </authorList>
    </citation>
    <scope>NUCLEOTIDE SEQUENCE [LARGE SCALE GENOMIC DNA]</scope>
</reference>
<evidence type="ECO:0000313" key="2">
    <source>
        <dbReference type="Proteomes" id="UP001060085"/>
    </source>
</evidence>